<sequence length="102" mass="11785">MRIDAARARREGLRWLILLTLNNARPLGSFDGLVLTVAQAEFPDATELEVRREMEYLQDRVLIEVQPKPDGRWFCKLTRHGVDVAEYTVDCEPGIARPAKYW</sequence>
<evidence type="ECO:0000313" key="5">
    <source>
        <dbReference type="Proteomes" id="UP000218644"/>
    </source>
</evidence>
<dbReference type="Proteomes" id="UP000218644">
    <property type="component" value="Unassembled WGS sequence"/>
</dbReference>
<dbReference type="RefSeq" id="WP_095551239.1">
    <property type="nucleotide sequence ID" value="NZ_NSJD01000002.1"/>
</dbReference>
<evidence type="ECO:0000313" key="4">
    <source>
        <dbReference type="Proteomes" id="UP000218439"/>
    </source>
</evidence>
<organism evidence="2 4">
    <name type="scientific">Vandammella animalimorsus</name>
    <dbReference type="NCBI Taxonomy" id="2029117"/>
    <lineage>
        <taxon>Bacteria</taxon>
        <taxon>Pseudomonadati</taxon>
        <taxon>Pseudomonadota</taxon>
        <taxon>Betaproteobacteria</taxon>
        <taxon>Burkholderiales</taxon>
        <taxon>Comamonadaceae</taxon>
        <taxon>Vandammella</taxon>
    </lineage>
</organism>
<dbReference type="EMBL" id="NSJE01000003">
    <property type="protein sequence ID" value="PAT43849.1"/>
    <property type="molecule type" value="Genomic_DNA"/>
</dbReference>
<evidence type="ECO:0000313" key="1">
    <source>
        <dbReference type="EMBL" id="PAT41202.1"/>
    </source>
</evidence>
<comment type="caution">
    <text evidence="2">The sequence shown here is derived from an EMBL/GenBank/DDBJ whole genome shotgun (WGS) entry which is preliminary data.</text>
</comment>
<dbReference type="AlphaFoldDB" id="A0A2A2B1I8"/>
<evidence type="ECO:0000313" key="3">
    <source>
        <dbReference type="EMBL" id="RMX18892.1"/>
    </source>
</evidence>
<dbReference type="Proteomes" id="UP000275180">
    <property type="component" value="Unassembled WGS sequence"/>
</dbReference>
<dbReference type="EMBL" id="NSJD01000002">
    <property type="protein sequence ID" value="PAT41202.1"/>
    <property type="molecule type" value="Genomic_DNA"/>
</dbReference>
<accession>A0A2A2AU42</accession>
<dbReference type="Proteomes" id="UP000218439">
    <property type="component" value="Unassembled WGS sequence"/>
</dbReference>
<reference evidence="4 5" key="1">
    <citation type="submission" date="2017-08" db="EMBL/GenBank/DDBJ databases">
        <title>WGS of Clinical strains of the CDC Group NO-1 linked to zoonotic infections in humans.</title>
        <authorList>
            <person name="Bernier A.-M."/>
            <person name="Bernard K."/>
        </authorList>
    </citation>
    <scope>NUCLEOTIDE SEQUENCE [LARGE SCALE GENOMIC DNA]</scope>
    <source>
        <strain evidence="2 4">NML120219</strain>
        <strain evidence="1 5">NML79-0751</strain>
    </source>
</reference>
<accession>A0A3M6RUK1</accession>
<evidence type="ECO:0000313" key="2">
    <source>
        <dbReference type="EMBL" id="PAT43849.1"/>
    </source>
</evidence>
<name>A0A2A2B1I8_9BURK</name>
<proteinExistence type="predicted"/>
<accession>A0A2A2B1I8</accession>
<gene>
    <name evidence="2" type="ORF">CK621_02845</name>
    <name evidence="1" type="ORF">CK623_02885</name>
    <name evidence="3" type="ORF">EBQ34_00580</name>
</gene>
<reference evidence="3 6" key="2">
    <citation type="submission" date="2018-10" db="EMBL/GenBank/DDBJ databases">
        <title>Comamonadaceae CDC group NO-1 genome sequencing and assembly.</title>
        <authorList>
            <person name="Bernier A.-M."/>
            <person name="Bernard K."/>
        </authorList>
    </citation>
    <scope>NUCLEOTIDE SEQUENCE [LARGE SCALE GENOMIC DNA]</scope>
    <source>
        <strain evidence="3 6">NML180582</strain>
    </source>
</reference>
<evidence type="ECO:0000313" key="6">
    <source>
        <dbReference type="Proteomes" id="UP000275180"/>
    </source>
</evidence>
<protein>
    <submittedName>
        <fullName evidence="2">Uncharacterized protein</fullName>
    </submittedName>
</protein>
<dbReference type="EMBL" id="RDQJ01000001">
    <property type="protein sequence ID" value="RMX18892.1"/>
    <property type="molecule type" value="Genomic_DNA"/>
</dbReference>
<dbReference type="OrthoDB" id="5677692at2"/>